<comment type="caution">
    <text evidence="14">The sequence shown here is derived from an EMBL/GenBank/DDBJ whole genome shotgun (WGS) entry which is preliminary data.</text>
</comment>
<organism evidence="14 15">
    <name type="scientific">Roseinatronobacter alkalisoli</name>
    <dbReference type="NCBI Taxonomy" id="3028235"/>
    <lineage>
        <taxon>Bacteria</taxon>
        <taxon>Pseudomonadati</taxon>
        <taxon>Pseudomonadota</taxon>
        <taxon>Alphaproteobacteria</taxon>
        <taxon>Rhodobacterales</taxon>
        <taxon>Paracoccaceae</taxon>
        <taxon>Roseinatronobacter</taxon>
    </lineage>
</organism>
<evidence type="ECO:0000256" key="5">
    <source>
        <dbReference type="ARBA" id="ARBA00022475"/>
    </source>
</evidence>
<feature type="transmembrane region" description="Helical" evidence="13">
    <location>
        <begin position="58"/>
        <end position="76"/>
    </location>
</feature>
<comment type="similarity">
    <text evidence="13">Belongs to the NiCoT transporter (TC 2.A.52) family.</text>
</comment>
<comment type="subcellular location">
    <subcellularLocation>
        <location evidence="2 13">Cell membrane</location>
        <topology evidence="2 13">Multi-pass membrane protein</topology>
    </subcellularLocation>
</comment>
<evidence type="ECO:0000256" key="7">
    <source>
        <dbReference type="ARBA" id="ARBA00022692"/>
    </source>
</evidence>
<keyword evidence="8 13" id="KW-1133">Transmembrane helix</keyword>
<dbReference type="Proteomes" id="UP001431784">
    <property type="component" value="Unassembled WGS sequence"/>
</dbReference>
<evidence type="ECO:0000256" key="11">
    <source>
        <dbReference type="ARBA" id="ARBA00023136"/>
    </source>
</evidence>
<reference evidence="14" key="1">
    <citation type="submission" date="2023-02" db="EMBL/GenBank/DDBJ databases">
        <title>Description of Roseinatronobacter alkalisoli sp. nov., an alkaliphilic bacerium isolated from soda soil.</title>
        <authorList>
            <person name="Wei W."/>
        </authorList>
    </citation>
    <scope>NUCLEOTIDE SEQUENCE</scope>
    <source>
        <strain evidence="14">HJB301</strain>
    </source>
</reference>
<keyword evidence="12" id="KW-0170">Cobalt</keyword>
<keyword evidence="3" id="KW-0171">Cobalt transport</keyword>
<evidence type="ECO:0000313" key="14">
    <source>
        <dbReference type="EMBL" id="MDD7970770.1"/>
    </source>
</evidence>
<dbReference type="InterPro" id="IPR051224">
    <property type="entry name" value="NiCoT_RcnA"/>
</dbReference>
<keyword evidence="7 13" id="KW-0812">Transmembrane</keyword>
<feature type="transmembrane region" description="Helical" evidence="13">
    <location>
        <begin position="214"/>
        <end position="236"/>
    </location>
</feature>
<feature type="transmembrane region" description="Helical" evidence="13">
    <location>
        <begin position="248"/>
        <end position="268"/>
    </location>
</feature>
<gene>
    <name evidence="14" type="ORF">PUT78_06640</name>
</gene>
<feature type="transmembrane region" description="Helical" evidence="13">
    <location>
        <begin position="137"/>
        <end position="155"/>
    </location>
</feature>
<evidence type="ECO:0000256" key="10">
    <source>
        <dbReference type="ARBA" id="ARBA00023112"/>
    </source>
</evidence>
<evidence type="ECO:0000256" key="1">
    <source>
        <dbReference type="ARBA" id="ARBA00002510"/>
    </source>
</evidence>
<evidence type="ECO:0000256" key="3">
    <source>
        <dbReference type="ARBA" id="ARBA00022426"/>
    </source>
</evidence>
<keyword evidence="9" id="KW-0406">Ion transport</keyword>
<feature type="transmembrane region" description="Helical" evidence="13">
    <location>
        <begin position="289"/>
        <end position="306"/>
    </location>
</feature>
<sequence>MRTAILSIAALAALVLLVLWGMGGLDGMSDWAQAAQRRFQAQLADGLRALHAGQPGALLALWGMCFAYGFVHAVGPGHGKFLVGAYGAGTQVPLRRLMGVSLGASLAQGASAVALVYGGVLIFNATRAGLQHTGDIWLDRASLLAIAAIGLWLLWRGARRLVAQRHLQPAHAHDHAHNHDHMHNHDDGTCESCGHRHGPTMSEVAQLHDWRDTAALISAIAIRPCTGALFLLILTWRMGLVWQGMAGAMVMALGTASVTMAVAALAVMAREGALGWASRMGRLTGLMPLFEVVAGVFIVILALNMLKTF</sequence>
<feature type="transmembrane region" description="Helical" evidence="13">
    <location>
        <begin position="97"/>
        <end position="117"/>
    </location>
</feature>
<dbReference type="Pfam" id="PF03824">
    <property type="entry name" value="NicO"/>
    <property type="match status" value="1"/>
</dbReference>
<keyword evidence="10" id="KW-0921">Nickel transport</keyword>
<dbReference type="PANTHER" id="PTHR40659">
    <property type="entry name" value="NICKEL/COBALT EFFLUX SYSTEM RCNA"/>
    <property type="match status" value="1"/>
</dbReference>
<evidence type="ECO:0000256" key="4">
    <source>
        <dbReference type="ARBA" id="ARBA00022448"/>
    </source>
</evidence>
<accession>A0ABT5T6M3</accession>
<evidence type="ECO:0000256" key="2">
    <source>
        <dbReference type="ARBA" id="ARBA00004651"/>
    </source>
</evidence>
<name>A0ABT5T6M3_9RHOB</name>
<comment type="function">
    <text evidence="1">Efflux system for nickel and cobalt.</text>
</comment>
<evidence type="ECO:0000256" key="12">
    <source>
        <dbReference type="ARBA" id="ARBA00023285"/>
    </source>
</evidence>
<keyword evidence="6" id="KW-0533">Nickel</keyword>
<evidence type="ECO:0000313" key="15">
    <source>
        <dbReference type="Proteomes" id="UP001431784"/>
    </source>
</evidence>
<proteinExistence type="inferred from homology"/>
<evidence type="ECO:0000256" key="8">
    <source>
        <dbReference type="ARBA" id="ARBA00022989"/>
    </source>
</evidence>
<protein>
    <recommendedName>
        <fullName evidence="13">Nickel/cobalt efflux system</fullName>
    </recommendedName>
</protein>
<evidence type="ECO:0000256" key="9">
    <source>
        <dbReference type="ARBA" id="ARBA00023065"/>
    </source>
</evidence>
<dbReference type="InterPro" id="IPR011541">
    <property type="entry name" value="Ni/Co_transpt_high_affinity"/>
</dbReference>
<dbReference type="EMBL" id="JAQZSM010000004">
    <property type="protein sequence ID" value="MDD7970770.1"/>
    <property type="molecule type" value="Genomic_DNA"/>
</dbReference>
<keyword evidence="11 13" id="KW-0472">Membrane</keyword>
<evidence type="ECO:0000256" key="13">
    <source>
        <dbReference type="RuleBase" id="RU362101"/>
    </source>
</evidence>
<keyword evidence="4 13" id="KW-0813">Transport</keyword>
<evidence type="ECO:0000256" key="6">
    <source>
        <dbReference type="ARBA" id="ARBA00022596"/>
    </source>
</evidence>
<dbReference type="RefSeq" id="WP_274351452.1">
    <property type="nucleotide sequence ID" value="NZ_JAQZSM010000004.1"/>
</dbReference>
<keyword evidence="5" id="KW-1003">Cell membrane</keyword>
<dbReference type="PANTHER" id="PTHR40659:SF1">
    <property type="entry name" value="NICKEL_COBALT EFFLUX SYSTEM RCNA"/>
    <property type="match status" value="1"/>
</dbReference>
<keyword evidence="15" id="KW-1185">Reference proteome</keyword>